<protein>
    <recommendedName>
        <fullName evidence="2">Ovomucoid</fullName>
    </recommendedName>
</protein>
<dbReference type="SUPFAM" id="SSF100895">
    <property type="entry name" value="Kazal-type serine protease inhibitors"/>
    <property type="match status" value="2"/>
</dbReference>
<dbReference type="PROSITE" id="PS51465">
    <property type="entry name" value="KAZAL_2"/>
    <property type="match status" value="2"/>
</dbReference>
<keyword evidence="6" id="KW-0722">Serine protease inhibitor</keyword>
<dbReference type="Gene3D" id="3.30.60.30">
    <property type="match status" value="2"/>
</dbReference>
<dbReference type="GeneTree" id="ENSGT01130000278565"/>
<dbReference type="InterPro" id="IPR002350">
    <property type="entry name" value="Kazal_dom"/>
</dbReference>
<comment type="subcellular location">
    <subcellularLocation>
        <location evidence="1">Secreted</location>
    </subcellularLocation>
</comment>
<dbReference type="PROSITE" id="PS00282">
    <property type="entry name" value="KAZAL_1"/>
    <property type="match status" value="2"/>
</dbReference>
<keyword evidence="4" id="KW-0646">Protease inhibitor</keyword>
<sequence>ETPPVTECGGIRGFCSEYKEPPEFCTEQYDPVCGTDGQTYGNKCPACAYCNFSCHEYKSPPTACTLDYRPVCGTDGKTYGNKCAFCGAVFENLGSLCFARLGEC</sequence>
<organism evidence="9 10">
    <name type="scientific">Chrysemys picta bellii</name>
    <name type="common">Western painted turtle</name>
    <name type="synonym">Emys bellii</name>
    <dbReference type="NCBI Taxonomy" id="8478"/>
    <lineage>
        <taxon>Eukaryota</taxon>
        <taxon>Metazoa</taxon>
        <taxon>Chordata</taxon>
        <taxon>Craniata</taxon>
        <taxon>Vertebrata</taxon>
        <taxon>Euteleostomi</taxon>
        <taxon>Archelosauria</taxon>
        <taxon>Testudinata</taxon>
        <taxon>Testudines</taxon>
        <taxon>Cryptodira</taxon>
        <taxon>Durocryptodira</taxon>
        <taxon>Testudinoidea</taxon>
        <taxon>Emydidae</taxon>
        <taxon>Chrysemys</taxon>
    </lineage>
</organism>
<dbReference type="Ensembl" id="ENSCPBT00000002066.1">
    <property type="protein sequence ID" value="ENSCPBP00000001668.1"/>
    <property type="gene ID" value="ENSCPBG00000001344.1"/>
</dbReference>
<reference evidence="9" key="1">
    <citation type="submission" date="2025-08" db="UniProtKB">
        <authorList>
            <consortium name="Ensembl"/>
        </authorList>
    </citation>
    <scope>IDENTIFICATION</scope>
</reference>
<name>A0A8C3F2I7_CHRPI</name>
<dbReference type="PANTHER" id="PTHR47729:SF1">
    <property type="entry name" value="OVOMUCOID-LIKE-RELATED"/>
    <property type="match status" value="1"/>
</dbReference>
<feature type="domain" description="Kazal-like" evidence="8">
    <location>
        <begin position="51"/>
        <end position="104"/>
    </location>
</feature>
<dbReference type="PANTHER" id="PTHR47729">
    <property type="entry name" value="SERINE PEPTIDASE INHIBITOR, KAZAL TYPE 2, TANDEM DUPLICATE 1-RELATED"/>
    <property type="match status" value="1"/>
</dbReference>
<dbReference type="Proteomes" id="UP000694380">
    <property type="component" value="Unplaced"/>
</dbReference>
<dbReference type="GO" id="GO:0004867">
    <property type="term" value="F:serine-type endopeptidase inhibitor activity"/>
    <property type="evidence" value="ECO:0007669"/>
    <property type="project" value="UniProtKB-KW"/>
</dbReference>
<evidence type="ECO:0000256" key="5">
    <source>
        <dbReference type="ARBA" id="ARBA00022737"/>
    </source>
</evidence>
<dbReference type="FunFam" id="3.30.60.30:FF:000037">
    <property type="entry name" value="Ovomucoid"/>
    <property type="match status" value="1"/>
</dbReference>
<dbReference type="AlphaFoldDB" id="A0A8C3F2I7"/>
<dbReference type="GO" id="GO:0005576">
    <property type="term" value="C:extracellular region"/>
    <property type="evidence" value="ECO:0007669"/>
    <property type="project" value="UniProtKB-SubCell"/>
</dbReference>
<evidence type="ECO:0000313" key="10">
    <source>
        <dbReference type="Proteomes" id="UP000694380"/>
    </source>
</evidence>
<evidence type="ECO:0000256" key="3">
    <source>
        <dbReference type="ARBA" id="ARBA00022525"/>
    </source>
</evidence>
<evidence type="ECO:0000256" key="4">
    <source>
        <dbReference type="ARBA" id="ARBA00022690"/>
    </source>
</evidence>
<dbReference type="PRINTS" id="PR00290">
    <property type="entry name" value="KAZALINHBTR"/>
</dbReference>
<evidence type="ECO:0000313" key="9">
    <source>
        <dbReference type="Ensembl" id="ENSCPBP00000001668.1"/>
    </source>
</evidence>
<keyword evidence="3" id="KW-0964">Secreted</keyword>
<evidence type="ECO:0000256" key="7">
    <source>
        <dbReference type="ARBA" id="ARBA00023157"/>
    </source>
</evidence>
<evidence type="ECO:0000256" key="2">
    <source>
        <dbReference type="ARBA" id="ARBA00019248"/>
    </source>
</evidence>
<dbReference type="Pfam" id="PF00050">
    <property type="entry name" value="Kazal_1"/>
    <property type="match status" value="2"/>
</dbReference>
<reference evidence="9" key="2">
    <citation type="submission" date="2025-09" db="UniProtKB">
        <authorList>
            <consortium name="Ensembl"/>
        </authorList>
    </citation>
    <scope>IDENTIFICATION</scope>
</reference>
<evidence type="ECO:0000256" key="6">
    <source>
        <dbReference type="ARBA" id="ARBA00022900"/>
    </source>
</evidence>
<dbReference type="OMA" id="PACTREY"/>
<feature type="domain" description="Kazal-like" evidence="8">
    <location>
        <begin position="9"/>
        <end position="49"/>
    </location>
</feature>
<proteinExistence type="predicted"/>
<dbReference type="InterPro" id="IPR001239">
    <property type="entry name" value="Prot_inh_Kazal-m"/>
</dbReference>
<dbReference type="SMART" id="SM00280">
    <property type="entry name" value="KAZAL"/>
    <property type="match status" value="2"/>
</dbReference>
<evidence type="ECO:0000256" key="1">
    <source>
        <dbReference type="ARBA" id="ARBA00004613"/>
    </source>
</evidence>
<keyword evidence="7" id="KW-1015">Disulfide bond</keyword>
<keyword evidence="10" id="KW-1185">Reference proteome</keyword>
<dbReference type="InterPro" id="IPR051597">
    <property type="entry name" value="Bifunctional_prot_inhibitor"/>
</dbReference>
<dbReference type="InterPro" id="IPR036058">
    <property type="entry name" value="Kazal_dom_sf"/>
</dbReference>
<evidence type="ECO:0000259" key="8">
    <source>
        <dbReference type="PROSITE" id="PS51465"/>
    </source>
</evidence>
<accession>A0A8C3F2I7</accession>
<keyword evidence="5" id="KW-0677">Repeat</keyword>